<evidence type="ECO:0000256" key="2">
    <source>
        <dbReference type="ARBA" id="ARBA00001936"/>
    </source>
</evidence>
<keyword evidence="6" id="KW-0479">Metal-binding</keyword>
<dbReference type="EMBL" id="KF901149">
    <property type="protein sequence ID" value="AIF19866.1"/>
    <property type="molecule type" value="Genomic_DNA"/>
</dbReference>
<dbReference type="EC" id="3.1.3.89" evidence="5"/>
<accession>A0A075HU14</accession>
<dbReference type="InterPro" id="IPR006674">
    <property type="entry name" value="HD_domain"/>
</dbReference>
<evidence type="ECO:0000256" key="4">
    <source>
        <dbReference type="ARBA" id="ARBA00011738"/>
    </source>
</evidence>
<comment type="cofactor">
    <cofactor evidence="3">
        <name>Co(2+)</name>
        <dbReference type="ChEBI" id="CHEBI:48828"/>
    </cofactor>
</comment>
<dbReference type="Pfam" id="PF13023">
    <property type="entry name" value="HD_3"/>
    <property type="match status" value="1"/>
</dbReference>
<comment type="cofactor">
    <cofactor evidence="2">
        <name>Mn(2+)</name>
        <dbReference type="ChEBI" id="CHEBI:29035"/>
    </cofactor>
</comment>
<comment type="catalytic activity">
    <reaction evidence="1">
        <text>a 2'-deoxyribonucleoside 5'-phosphate + H2O = a 2'-deoxyribonucleoside + phosphate</text>
        <dbReference type="Rhea" id="RHEA:36167"/>
        <dbReference type="ChEBI" id="CHEBI:15377"/>
        <dbReference type="ChEBI" id="CHEBI:18274"/>
        <dbReference type="ChEBI" id="CHEBI:43474"/>
        <dbReference type="ChEBI" id="CHEBI:65317"/>
        <dbReference type="EC" id="3.1.3.89"/>
    </reaction>
</comment>
<dbReference type="GO" id="GO:0046872">
    <property type="term" value="F:metal ion binding"/>
    <property type="evidence" value="ECO:0007669"/>
    <property type="project" value="UniProtKB-KW"/>
</dbReference>
<evidence type="ECO:0000259" key="8">
    <source>
        <dbReference type="SMART" id="SM00471"/>
    </source>
</evidence>
<dbReference type="GO" id="GO:0002953">
    <property type="term" value="F:5'-deoxynucleotidase activity"/>
    <property type="evidence" value="ECO:0007669"/>
    <property type="project" value="UniProtKB-EC"/>
</dbReference>
<sequence length="169" mass="18594">MDGTRATLLEALGLKQLTRAGWLRLDVEEPESVAAHSWGVAWLVSALCPSSVDRGHAIEMAVVHDLAEVRVGDITPFDGVLDADKEQRERAAIEEISAPLGFAGTRVVGLWEEFEAQVTPEAKFVRLCDKLDMALQSLVYSEDYEGDFEQFRVTAGELCEEWGFGGLLP</sequence>
<organism evidence="9">
    <name type="scientific">uncultured marine group II/III euryarchaeote KM3_87_G11</name>
    <dbReference type="NCBI Taxonomy" id="1456534"/>
    <lineage>
        <taxon>Archaea</taxon>
        <taxon>Methanobacteriati</taxon>
        <taxon>Methanobacteriota</taxon>
        <taxon>environmental samples</taxon>
    </lineage>
</organism>
<evidence type="ECO:0000256" key="1">
    <source>
        <dbReference type="ARBA" id="ARBA00001638"/>
    </source>
</evidence>
<dbReference type="PANTHER" id="PTHR11845:SF13">
    <property type="entry name" value="5'-DEOXYNUCLEOTIDASE HDDC2"/>
    <property type="match status" value="1"/>
</dbReference>
<dbReference type="SUPFAM" id="SSF109604">
    <property type="entry name" value="HD-domain/PDEase-like"/>
    <property type="match status" value="1"/>
</dbReference>
<dbReference type="InterPro" id="IPR039356">
    <property type="entry name" value="YfbR/HDDC2"/>
</dbReference>
<dbReference type="PANTHER" id="PTHR11845">
    <property type="entry name" value="5'-DEOXYNUCLEOTIDASE HDDC2"/>
    <property type="match status" value="1"/>
</dbReference>
<proteinExistence type="predicted"/>
<evidence type="ECO:0000256" key="5">
    <source>
        <dbReference type="ARBA" id="ARBA00012964"/>
    </source>
</evidence>
<dbReference type="Gene3D" id="1.10.3210.10">
    <property type="entry name" value="Hypothetical protein af1432"/>
    <property type="match status" value="1"/>
</dbReference>
<comment type="subunit">
    <text evidence="4">Homodimer.</text>
</comment>
<dbReference type="AlphaFoldDB" id="A0A075HU14"/>
<reference evidence="9" key="1">
    <citation type="journal article" date="2014" name="Genome Biol. Evol.">
        <title>Pangenome evidence for extensive interdomain horizontal transfer affecting lineage core and shell genes in uncultured planktonic thaumarchaeota and euryarchaeota.</title>
        <authorList>
            <person name="Deschamps P."/>
            <person name="Zivanovic Y."/>
            <person name="Moreira D."/>
            <person name="Rodriguez-Valera F."/>
            <person name="Lopez-Garcia P."/>
        </authorList>
    </citation>
    <scope>NUCLEOTIDE SEQUENCE</scope>
</reference>
<dbReference type="SMART" id="SM00471">
    <property type="entry name" value="HDc"/>
    <property type="match status" value="1"/>
</dbReference>
<evidence type="ECO:0000256" key="7">
    <source>
        <dbReference type="ARBA" id="ARBA00022801"/>
    </source>
</evidence>
<evidence type="ECO:0000256" key="6">
    <source>
        <dbReference type="ARBA" id="ARBA00022723"/>
    </source>
</evidence>
<dbReference type="InterPro" id="IPR003607">
    <property type="entry name" value="HD/PDEase_dom"/>
</dbReference>
<protein>
    <recommendedName>
        <fullName evidence="5">5'-deoxynucleotidase</fullName>
        <ecNumber evidence="5">3.1.3.89</ecNumber>
    </recommendedName>
</protein>
<dbReference type="GO" id="GO:0005737">
    <property type="term" value="C:cytoplasm"/>
    <property type="evidence" value="ECO:0007669"/>
    <property type="project" value="TreeGrafter"/>
</dbReference>
<evidence type="ECO:0000256" key="3">
    <source>
        <dbReference type="ARBA" id="ARBA00001941"/>
    </source>
</evidence>
<evidence type="ECO:0000313" key="9">
    <source>
        <dbReference type="EMBL" id="AIF19866.1"/>
    </source>
</evidence>
<name>A0A075HU14_9EURY</name>
<feature type="domain" description="HD/PDEase" evidence="8">
    <location>
        <begin position="29"/>
        <end position="143"/>
    </location>
</feature>
<keyword evidence="7 9" id="KW-0378">Hydrolase</keyword>